<dbReference type="InterPro" id="IPR051465">
    <property type="entry name" value="Cell_Envelope_Struct_Comp"/>
</dbReference>
<dbReference type="PANTHER" id="PTHR43308">
    <property type="entry name" value="OUTER MEMBRANE PROTEIN ALPHA-RELATED"/>
    <property type="match status" value="1"/>
</dbReference>
<evidence type="ECO:0000313" key="4">
    <source>
        <dbReference type="Proteomes" id="UP001597180"/>
    </source>
</evidence>
<dbReference type="EMBL" id="JBHTLU010000009">
    <property type="protein sequence ID" value="MFD1219276.1"/>
    <property type="molecule type" value="Genomic_DNA"/>
</dbReference>
<proteinExistence type="predicted"/>
<dbReference type="Pfam" id="PF00395">
    <property type="entry name" value="SLH"/>
    <property type="match status" value="2"/>
</dbReference>
<sequence length="460" mass="50933">MKKKRGFRYTCLLWLTVIGLALPPMPAKAEVQFSDVSAQANGWAVNSIYLMAQKQVLTGYPDGTFKPNQTISKAEWTTMVYRLFDKYRPNLYATGLQKVEGFSDVSPQHWAYKPISEIYNQTFNWGVFGLTNTGELTFRPDAQLTRLQLADMLYSFFDTRMIDRRMSPNDVCSVVSEYKDIPIKMFEEKAKYDDAAKSDGRLDASGMALLQTNSVLPILMMGTGKSDCTFGTDAFSNAQASSLASLQVSGIMTANELGYFRPMDKVTRAEAVTILNRIYNYLNKNYWLGDYSTIELEGSGSGGSTGAGSGPNSGIYNPDTSALYPDWDTGGSIIGGNNGASWSNDSIVNVRDYFDDKGVLQKNLKNGEIEAAILPKDNRYLTVDMKTDDEVDLYLILDGKIAHLTQKELPKTISVEGVKLVGFRTTQLKPNPLKIAGTPVTLTVKLDKEKPEPVKPGKKK</sequence>
<dbReference type="RefSeq" id="WP_345585282.1">
    <property type="nucleotide sequence ID" value="NZ_BAABJG010000002.1"/>
</dbReference>
<evidence type="ECO:0000313" key="3">
    <source>
        <dbReference type="EMBL" id="MFD1219276.1"/>
    </source>
</evidence>
<keyword evidence="4" id="KW-1185">Reference proteome</keyword>
<dbReference type="PROSITE" id="PS51272">
    <property type="entry name" value="SLH"/>
    <property type="match status" value="3"/>
</dbReference>
<feature type="domain" description="SLH" evidence="2">
    <location>
        <begin position="30"/>
        <end position="94"/>
    </location>
</feature>
<feature type="signal peptide" evidence="1">
    <location>
        <begin position="1"/>
        <end position="29"/>
    </location>
</feature>
<dbReference type="InterPro" id="IPR001119">
    <property type="entry name" value="SLH_dom"/>
</dbReference>
<feature type="domain" description="SLH" evidence="2">
    <location>
        <begin position="226"/>
        <end position="289"/>
    </location>
</feature>
<comment type="caution">
    <text evidence="3">The sequence shown here is derived from an EMBL/GenBank/DDBJ whole genome shotgun (WGS) entry which is preliminary data.</text>
</comment>
<accession>A0ABW3UFI1</accession>
<evidence type="ECO:0000256" key="1">
    <source>
        <dbReference type="SAM" id="SignalP"/>
    </source>
</evidence>
<gene>
    <name evidence="3" type="ORF">ACFQ4B_04010</name>
</gene>
<dbReference type="Proteomes" id="UP001597180">
    <property type="component" value="Unassembled WGS sequence"/>
</dbReference>
<organism evidence="3 4">
    <name type="scientific">Paenibacillus vulneris</name>
    <dbReference type="NCBI Taxonomy" id="1133364"/>
    <lineage>
        <taxon>Bacteria</taxon>
        <taxon>Bacillati</taxon>
        <taxon>Bacillota</taxon>
        <taxon>Bacilli</taxon>
        <taxon>Bacillales</taxon>
        <taxon>Paenibacillaceae</taxon>
        <taxon>Paenibacillus</taxon>
    </lineage>
</organism>
<keyword evidence="1" id="KW-0732">Signal</keyword>
<feature type="domain" description="SLH" evidence="2">
    <location>
        <begin position="98"/>
        <end position="167"/>
    </location>
</feature>
<reference evidence="4" key="1">
    <citation type="journal article" date="2019" name="Int. J. Syst. Evol. Microbiol.">
        <title>The Global Catalogue of Microorganisms (GCM) 10K type strain sequencing project: providing services to taxonomists for standard genome sequencing and annotation.</title>
        <authorList>
            <consortium name="The Broad Institute Genomics Platform"/>
            <consortium name="The Broad Institute Genome Sequencing Center for Infectious Disease"/>
            <person name="Wu L."/>
            <person name="Ma J."/>
        </authorList>
    </citation>
    <scope>NUCLEOTIDE SEQUENCE [LARGE SCALE GENOMIC DNA]</scope>
    <source>
        <strain evidence="4">CCUG 53270</strain>
    </source>
</reference>
<protein>
    <submittedName>
        <fullName evidence="3">S-layer homology domain-containing protein</fullName>
    </submittedName>
</protein>
<dbReference type="PANTHER" id="PTHR43308:SF5">
    <property type="entry name" value="S-LAYER PROTEIN _ PEPTIDOGLYCAN ENDO-BETA-N-ACETYLGLUCOSAMINIDASE"/>
    <property type="match status" value="1"/>
</dbReference>
<feature type="chain" id="PRO_5045890191" evidence="1">
    <location>
        <begin position="30"/>
        <end position="460"/>
    </location>
</feature>
<evidence type="ECO:0000259" key="2">
    <source>
        <dbReference type="PROSITE" id="PS51272"/>
    </source>
</evidence>
<name>A0ABW3UFI1_9BACL</name>